<dbReference type="EMBL" id="JAPWTK010000003">
    <property type="protein sequence ID" value="KAJ8962377.1"/>
    <property type="molecule type" value="Genomic_DNA"/>
</dbReference>
<evidence type="ECO:0000313" key="2">
    <source>
        <dbReference type="Proteomes" id="UP001162162"/>
    </source>
</evidence>
<dbReference type="Proteomes" id="UP001162162">
    <property type="component" value="Unassembled WGS sequence"/>
</dbReference>
<organism evidence="1 2">
    <name type="scientific">Aromia moschata</name>
    <dbReference type="NCBI Taxonomy" id="1265417"/>
    <lineage>
        <taxon>Eukaryota</taxon>
        <taxon>Metazoa</taxon>
        <taxon>Ecdysozoa</taxon>
        <taxon>Arthropoda</taxon>
        <taxon>Hexapoda</taxon>
        <taxon>Insecta</taxon>
        <taxon>Pterygota</taxon>
        <taxon>Neoptera</taxon>
        <taxon>Endopterygota</taxon>
        <taxon>Coleoptera</taxon>
        <taxon>Polyphaga</taxon>
        <taxon>Cucujiformia</taxon>
        <taxon>Chrysomeloidea</taxon>
        <taxon>Cerambycidae</taxon>
        <taxon>Cerambycinae</taxon>
        <taxon>Callichromatini</taxon>
        <taxon>Aromia</taxon>
    </lineage>
</organism>
<dbReference type="AlphaFoldDB" id="A0AAV8ZG78"/>
<evidence type="ECO:0000313" key="1">
    <source>
        <dbReference type="EMBL" id="KAJ8962377.1"/>
    </source>
</evidence>
<comment type="caution">
    <text evidence="1">The sequence shown here is derived from an EMBL/GenBank/DDBJ whole genome shotgun (WGS) entry which is preliminary data.</text>
</comment>
<gene>
    <name evidence="1" type="ORF">NQ318_018361</name>
</gene>
<proteinExistence type="predicted"/>
<sequence length="91" mass="10516">MRRPPRCHLCRAPRAGRCCPPPLPLRTPEILKPKRRRFNCLNTCHTIFLLNIPTQENLKDLGLRTVESTPRFLRFAHNGLATHPLEPSRSL</sequence>
<name>A0AAV8ZG78_9CUCU</name>
<accession>A0AAV8ZG78</accession>
<keyword evidence="2" id="KW-1185">Reference proteome</keyword>
<protein>
    <submittedName>
        <fullName evidence="1">Uncharacterized protein</fullName>
    </submittedName>
</protein>
<reference evidence="1" key="1">
    <citation type="journal article" date="2023" name="Insect Mol. Biol.">
        <title>Genome sequencing provides insights into the evolution of gene families encoding plant cell wall-degrading enzymes in longhorned beetles.</title>
        <authorList>
            <person name="Shin N.R."/>
            <person name="Okamura Y."/>
            <person name="Kirsch R."/>
            <person name="Pauchet Y."/>
        </authorList>
    </citation>
    <scope>NUCLEOTIDE SEQUENCE</scope>
    <source>
        <strain evidence="1">AMC_N1</strain>
    </source>
</reference>